<evidence type="ECO:0000256" key="1">
    <source>
        <dbReference type="SAM" id="MobiDB-lite"/>
    </source>
</evidence>
<organism evidence="2 3">
    <name type="scientific">Streptomyces coeruleofuscus</name>
    <dbReference type="NCBI Taxonomy" id="66879"/>
    <lineage>
        <taxon>Bacteria</taxon>
        <taxon>Bacillati</taxon>
        <taxon>Actinomycetota</taxon>
        <taxon>Actinomycetes</taxon>
        <taxon>Kitasatosporales</taxon>
        <taxon>Streptomycetaceae</taxon>
        <taxon>Streptomyces</taxon>
    </lineage>
</organism>
<dbReference type="EMBL" id="BAAASE010000003">
    <property type="protein sequence ID" value="GAA2396197.1"/>
    <property type="molecule type" value="Genomic_DNA"/>
</dbReference>
<name>A0ABN3I7T9_9ACTN</name>
<gene>
    <name evidence="2" type="ORF">GCM10010255_29660</name>
</gene>
<feature type="compositionally biased region" description="Low complexity" evidence="1">
    <location>
        <begin position="73"/>
        <end position="83"/>
    </location>
</feature>
<protein>
    <submittedName>
        <fullName evidence="2">Uncharacterized protein</fullName>
    </submittedName>
</protein>
<reference evidence="2 3" key="1">
    <citation type="journal article" date="2019" name="Int. J. Syst. Evol. Microbiol.">
        <title>The Global Catalogue of Microorganisms (GCM) 10K type strain sequencing project: providing services to taxonomists for standard genome sequencing and annotation.</title>
        <authorList>
            <consortium name="The Broad Institute Genomics Platform"/>
            <consortium name="The Broad Institute Genome Sequencing Center for Infectious Disease"/>
            <person name="Wu L."/>
            <person name="Ma J."/>
        </authorList>
    </citation>
    <scope>NUCLEOTIDE SEQUENCE [LARGE SCALE GENOMIC DNA]</scope>
    <source>
        <strain evidence="2 3">JCM 4358</strain>
    </source>
</reference>
<comment type="caution">
    <text evidence="2">The sequence shown here is derived from an EMBL/GenBank/DDBJ whole genome shotgun (WGS) entry which is preliminary data.</text>
</comment>
<evidence type="ECO:0000313" key="3">
    <source>
        <dbReference type="Proteomes" id="UP001499986"/>
    </source>
</evidence>
<keyword evidence="3" id="KW-1185">Reference proteome</keyword>
<feature type="compositionally biased region" description="Low complexity" evidence="1">
    <location>
        <begin position="13"/>
        <end position="27"/>
    </location>
</feature>
<feature type="region of interest" description="Disordered" evidence="1">
    <location>
        <begin position="73"/>
        <end position="94"/>
    </location>
</feature>
<evidence type="ECO:0000313" key="2">
    <source>
        <dbReference type="EMBL" id="GAA2396197.1"/>
    </source>
</evidence>
<dbReference type="Proteomes" id="UP001499986">
    <property type="component" value="Unassembled WGS sequence"/>
</dbReference>
<feature type="region of interest" description="Disordered" evidence="1">
    <location>
        <begin position="1"/>
        <end position="50"/>
    </location>
</feature>
<sequence>MGQPAVRLRVLGSPAPSAPVSPRVPTSGKSGPGREPGPDSRRPIAGRRRVTTVRCRPSLLAAIADHPLRRTAAGGPAAIGAPPSNRAGGGPRAVSVRSLDWQKLPGYW</sequence>
<accession>A0ABN3I7T9</accession>
<proteinExistence type="predicted"/>